<sequence>KQEILHAFVRVFKKINESTFMHVGVRKKALRLYESANETFQRREILDFFEDIDHEFDVKQNNRELHKNVETAKVLIAKKATTRIEEALEIQQINKKRKMEENIDVVHTSGRNDNIHEVTAVFNESNDEQSVKDYYKTPGPANERGMTNPFFSDDEQLMIQHYKEAKKSKLPFWNKRNILPDEELIISPSGSLKTWILPSGQNVGNIYANKISENAKVSKKKKKLTAVERSIFRYVEFSVRAVATKTIGDRCRSARINQSILNGLLEYNLNDEQAKDIHVPFLQFGGTSGQLLIEDIVEGFYIVFPGPKFELPTKLRDIKKLKTSINVIKMVIDMYKKIFETIENLETTRHEFDDIFSEDGIVDTTKPTHYKYKYIHKPWWTPK</sequence>
<proteinExistence type="predicted"/>
<dbReference type="OrthoDB" id="2439721at2759"/>
<reference evidence="1" key="1">
    <citation type="submission" date="2021-06" db="EMBL/GenBank/DDBJ databases">
        <authorList>
            <person name="Kallberg Y."/>
            <person name="Tangrot J."/>
            <person name="Rosling A."/>
        </authorList>
    </citation>
    <scope>NUCLEOTIDE SEQUENCE</scope>
    <source>
        <strain evidence="1">AZ414A</strain>
    </source>
</reference>
<dbReference type="EMBL" id="CAJVPK010002566">
    <property type="protein sequence ID" value="CAG8614692.1"/>
    <property type="molecule type" value="Genomic_DNA"/>
</dbReference>
<dbReference type="Proteomes" id="UP000789706">
    <property type="component" value="Unassembled WGS sequence"/>
</dbReference>
<accession>A0A9N9GKA3</accession>
<feature type="non-terminal residue" evidence="1">
    <location>
        <position position="383"/>
    </location>
</feature>
<gene>
    <name evidence="1" type="ORF">DEBURN_LOCUS10119</name>
</gene>
<protein>
    <submittedName>
        <fullName evidence="1">3883_t:CDS:1</fullName>
    </submittedName>
</protein>
<keyword evidence="2" id="KW-1185">Reference proteome</keyword>
<organism evidence="1 2">
    <name type="scientific">Diversispora eburnea</name>
    <dbReference type="NCBI Taxonomy" id="1213867"/>
    <lineage>
        <taxon>Eukaryota</taxon>
        <taxon>Fungi</taxon>
        <taxon>Fungi incertae sedis</taxon>
        <taxon>Mucoromycota</taxon>
        <taxon>Glomeromycotina</taxon>
        <taxon>Glomeromycetes</taxon>
        <taxon>Diversisporales</taxon>
        <taxon>Diversisporaceae</taxon>
        <taxon>Diversispora</taxon>
    </lineage>
</organism>
<feature type="non-terminal residue" evidence="1">
    <location>
        <position position="1"/>
    </location>
</feature>
<evidence type="ECO:0000313" key="1">
    <source>
        <dbReference type="EMBL" id="CAG8614692.1"/>
    </source>
</evidence>
<evidence type="ECO:0000313" key="2">
    <source>
        <dbReference type="Proteomes" id="UP000789706"/>
    </source>
</evidence>
<name>A0A9N9GKA3_9GLOM</name>
<dbReference type="AlphaFoldDB" id="A0A9N9GKA3"/>
<comment type="caution">
    <text evidence="1">The sequence shown here is derived from an EMBL/GenBank/DDBJ whole genome shotgun (WGS) entry which is preliminary data.</text>
</comment>